<proteinExistence type="predicted"/>
<evidence type="ECO:0000313" key="1">
    <source>
        <dbReference type="EMBL" id="KAJ4954778.1"/>
    </source>
</evidence>
<gene>
    <name evidence="1" type="ORF">NE237_011561</name>
</gene>
<comment type="caution">
    <text evidence="1">The sequence shown here is derived from an EMBL/GenBank/DDBJ whole genome shotgun (WGS) entry which is preliminary data.</text>
</comment>
<sequence>MAEEETTTMLVEADIVPGGGEMLEGATLAVKTKSKAPEEQAHCVPIQLQVNYVRVHFQQAMKLEDAFQMRGAGPQTSKWIKSRENILSLLLGSMKDCSTCLLSAQQQLSLLDFSDFGVKTSKQAKEDEKWDSSHYEALLKGGEQVISALDELVKMVTSIQYIHT</sequence>
<keyword evidence="2" id="KW-1185">Reference proteome</keyword>
<organism evidence="1 2">
    <name type="scientific">Protea cynaroides</name>
    <dbReference type="NCBI Taxonomy" id="273540"/>
    <lineage>
        <taxon>Eukaryota</taxon>
        <taxon>Viridiplantae</taxon>
        <taxon>Streptophyta</taxon>
        <taxon>Embryophyta</taxon>
        <taxon>Tracheophyta</taxon>
        <taxon>Spermatophyta</taxon>
        <taxon>Magnoliopsida</taxon>
        <taxon>Proteales</taxon>
        <taxon>Proteaceae</taxon>
        <taxon>Protea</taxon>
    </lineage>
</organism>
<protein>
    <submittedName>
        <fullName evidence="1">Uncharacterized protein</fullName>
    </submittedName>
</protein>
<accession>A0A9Q0GVW9</accession>
<dbReference type="Proteomes" id="UP001141806">
    <property type="component" value="Unassembled WGS sequence"/>
</dbReference>
<reference evidence="1" key="1">
    <citation type="journal article" date="2023" name="Plant J.">
        <title>The genome of the king protea, Protea cynaroides.</title>
        <authorList>
            <person name="Chang J."/>
            <person name="Duong T.A."/>
            <person name="Schoeman C."/>
            <person name="Ma X."/>
            <person name="Roodt D."/>
            <person name="Barker N."/>
            <person name="Li Z."/>
            <person name="Van de Peer Y."/>
            <person name="Mizrachi E."/>
        </authorList>
    </citation>
    <scope>NUCLEOTIDE SEQUENCE</scope>
    <source>
        <tissue evidence="1">Young leaves</tissue>
    </source>
</reference>
<name>A0A9Q0GVW9_9MAGN</name>
<dbReference type="EMBL" id="JAMYWD010000011">
    <property type="protein sequence ID" value="KAJ4954778.1"/>
    <property type="molecule type" value="Genomic_DNA"/>
</dbReference>
<dbReference type="AlphaFoldDB" id="A0A9Q0GVW9"/>
<evidence type="ECO:0000313" key="2">
    <source>
        <dbReference type="Proteomes" id="UP001141806"/>
    </source>
</evidence>